<proteinExistence type="predicted"/>
<dbReference type="NCBIfam" id="TIGR03238">
    <property type="entry name" value="dnd_assoc_3"/>
    <property type="match status" value="1"/>
</dbReference>
<comment type="caution">
    <text evidence="1">The sequence shown here is derived from an EMBL/GenBank/DDBJ whole genome shotgun (WGS) entry which is preliminary data.</text>
</comment>
<dbReference type="InterPro" id="IPR017647">
    <property type="entry name" value="Dnd_assoc_3"/>
</dbReference>
<keyword evidence="2" id="KW-1185">Reference proteome</keyword>
<dbReference type="Proteomes" id="UP001301012">
    <property type="component" value="Unassembled WGS sequence"/>
</dbReference>
<name>A0ABT7E5L7_9FIRM</name>
<reference evidence="1 2" key="1">
    <citation type="submission" date="2023-05" db="EMBL/GenBank/DDBJ databases">
        <title>Rombocin, a short stable natural nisin variant, displays selective antimicrobial activity against Listeria monocytogenes and employs dual mode of action to kill target bacterial strains.</title>
        <authorList>
            <person name="Wambui J."/>
            <person name="Stephan R."/>
            <person name="Kuipers O.P."/>
        </authorList>
    </citation>
    <scope>NUCLEOTIDE SEQUENCE [LARGE SCALE GENOMIC DNA]</scope>
    <source>
        <strain evidence="1 2">RC002</strain>
    </source>
</reference>
<dbReference type="RefSeq" id="WP_284131201.1">
    <property type="nucleotide sequence ID" value="NZ_JASKYM010000001.1"/>
</dbReference>
<evidence type="ECO:0000313" key="1">
    <source>
        <dbReference type="EMBL" id="MDK2562219.1"/>
    </source>
</evidence>
<protein>
    <submittedName>
        <fullName evidence="1">DNA phosphorothioation-dependent restriction protein DptF</fullName>
    </submittedName>
</protein>
<gene>
    <name evidence="1" type="primary">dptF</name>
    <name evidence="1" type="ORF">QOZ84_01555</name>
</gene>
<accession>A0ABT7E5L7</accession>
<sequence length="597" mass="69708">MINNNCLIDELKKLKESSKEAVENITSFSEFKKYMHVKRNVEDELFNIINESSKSNNSKLILVCGGVGDGKSHLISYFKSKYPEMMSKFEIHNDATESFEPGNTSIDTLNDVLEKFNDDNVGNSNKRFILAINLGALSNFIDSKYKDMYSDLKKYVEEKGILNIDVSDNSYNENSNFQFINFSDYHIYSLKEDKPKSQYVEEIINKITQDDNQNIFINSYKNNCSICDNSYKCPIKINYEMLMKESVRTKLVDILVESVVKDKLIVSTRSILNFVYDFIVNTKLDNKNNEELNEYIQKISCEEFIECMFVSNLYNHKELSQILYSINKIDPINSTSENLDNVIIKLNITEDMSGIFKTYLQLSGDSYLDLLMSKSEVIEGEINKLKTKTEKQILKDELINMFIRLHIFISEDELDLDDKTYISYMKSLYSWNKGDIRKLTNLYKDVQEAIYNWNGEAIDGRINISVGRNQMRYKVSQSINISADISNLKSDLNDELFKFTPSLILGYKNDEKGKRYKIDIDFNLYELLMRVKDGYRPNKNDKYNYINFVEFINKIQKLGNQNKEVYIEDKLGSSTSNYKLVYNKDFDIFEFKNTNEV</sequence>
<dbReference type="EMBL" id="JASKYM010000001">
    <property type="protein sequence ID" value="MDK2562219.1"/>
    <property type="molecule type" value="Genomic_DNA"/>
</dbReference>
<organism evidence="1 2">
    <name type="scientific">Romboutsia sedimentorum</name>
    <dbReference type="NCBI Taxonomy" id="1368474"/>
    <lineage>
        <taxon>Bacteria</taxon>
        <taxon>Bacillati</taxon>
        <taxon>Bacillota</taxon>
        <taxon>Clostridia</taxon>
        <taxon>Peptostreptococcales</taxon>
        <taxon>Peptostreptococcaceae</taxon>
        <taxon>Romboutsia</taxon>
    </lineage>
</organism>
<evidence type="ECO:0000313" key="2">
    <source>
        <dbReference type="Proteomes" id="UP001301012"/>
    </source>
</evidence>